<dbReference type="PANTHER" id="PTHR31482:SF18">
    <property type="entry name" value="ESTS AU081301(E20138)"/>
    <property type="match status" value="1"/>
</dbReference>
<evidence type="ECO:0000256" key="1">
    <source>
        <dbReference type="SAM" id="Coils"/>
    </source>
</evidence>
<dbReference type="OrthoDB" id="512036at2759"/>
<keyword evidence="1" id="KW-0175">Coiled coil</keyword>
<dbReference type="PANTHER" id="PTHR31482">
    <property type="entry name" value="ESTS AU081301(E20138)"/>
    <property type="match status" value="1"/>
</dbReference>
<accession>A0A2P6TI00</accession>
<feature type="compositionally biased region" description="Polar residues" evidence="2">
    <location>
        <begin position="631"/>
        <end position="642"/>
    </location>
</feature>
<dbReference type="Gene3D" id="1.10.1200.210">
    <property type="entry name" value="Chaperonin-like RbcX"/>
    <property type="match status" value="1"/>
</dbReference>
<evidence type="ECO:0000313" key="3">
    <source>
        <dbReference type="EMBL" id="PRW33899.1"/>
    </source>
</evidence>
<dbReference type="SUPFAM" id="SSF158615">
    <property type="entry name" value="RbcX-like"/>
    <property type="match status" value="1"/>
</dbReference>
<feature type="compositionally biased region" description="Low complexity" evidence="2">
    <location>
        <begin position="377"/>
        <end position="387"/>
    </location>
</feature>
<dbReference type="InterPro" id="IPR038052">
    <property type="entry name" value="Chaperonin_RbcX_sf"/>
</dbReference>
<organism evidence="3 4">
    <name type="scientific">Chlorella sorokiniana</name>
    <name type="common">Freshwater green alga</name>
    <dbReference type="NCBI Taxonomy" id="3076"/>
    <lineage>
        <taxon>Eukaryota</taxon>
        <taxon>Viridiplantae</taxon>
        <taxon>Chlorophyta</taxon>
        <taxon>core chlorophytes</taxon>
        <taxon>Trebouxiophyceae</taxon>
        <taxon>Chlorellales</taxon>
        <taxon>Chlorellaceae</taxon>
        <taxon>Chlorella clade</taxon>
        <taxon>Chlorella</taxon>
    </lineage>
</organism>
<feature type="region of interest" description="Disordered" evidence="2">
    <location>
        <begin position="374"/>
        <end position="421"/>
    </location>
</feature>
<feature type="compositionally biased region" description="Low complexity" evidence="2">
    <location>
        <begin position="690"/>
        <end position="712"/>
    </location>
</feature>
<dbReference type="AlphaFoldDB" id="A0A2P6TI00"/>
<reference evidence="3 4" key="1">
    <citation type="journal article" date="2018" name="Plant J.">
        <title>Genome sequences of Chlorella sorokiniana UTEX 1602 and Micractinium conductrix SAG 241.80: implications to maltose excretion by a green alga.</title>
        <authorList>
            <person name="Arriola M.B."/>
            <person name="Velmurugan N."/>
            <person name="Zhang Y."/>
            <person name="Plunkett M.H."/>
            <person name="Hondzo H."/>
            <person name="Barney B.M."/>
        </authorList>
    </citation>
    <scope>NUCLEOTIDE SEQUENCE [LARGE SCALE GENOMIC DNA]</scope>
    <source>
        <strain evidence="4">UTEX 1602</strain>
    </source>
</reference>
<protein>
    <submittedName>
        <fullName evidence="3">F-box protein isoform X1</fullName>
    </submittedName>
</protein>
<evidence type="ECO:0000256" key="2">
    <source>
        <dbReference type="SAM" id="MobiDB-lite"/>
    </source>
</evidence>
<dbReference type="EMBL" id="LHPG02000015">
    <property type="protein sequence ID" value="PRW33899.1"/>
    <property type="molecule type" value="Genomic_DNA"/>
</dbReference>
<gene>
    <name evidence="3" type="ORF">C2E21_7342</name>
</gene>
<keyword evidence="4" id="KW-1185">Reference proteome</keyword>
<dbReference type="STRING" id="3076.A0A2P6TI00"/>
<dbReference type="Proteomes" id="UP000239899">
    <property type="component" value="Unassembled WGS sequence"/>
</dbReference>
<sequence length="885" mass="92340">MATVASLPDGVLQSDVLARLLSAKDLAAAACASRRLNALASDQLWGALAVARLGQRLVSLLEASPAPPEWWEGRSWRQRLAALAGGASFPAQVFNRELENEAEDFLLSSYDATVCLTPASCAALRCGDASQPLLWTARYLPMGRMAAVEEAGVPPERLRLTPVGSSPWGVFGNGTAASAGLAVGEEVEVQWKGRRSHPFGWWFGTVQSARGNRVVLVFRQYPRTSVWHRVKAPIKAGQEALLNGDFSFGYVGGLRRLTAAEREEWRRHGAPSPPAPGQLAALEAAAAAEEDWSSDEEEEEEIEDLELDADLAAELEAQLEADLLAPAAAAAAAPAAGAAAAAATAAGGLEAALAAGAAGAIPGAAAEAAAAEDAEAEAAAAEEAAPGPAAPPGEPIAMQLGQGAGGAGSDSLQPHPSELQQRTQAWEQIIDRALQGSAASTPAAASAPAPQAAAASSPPVYTQSALSAALVQNGLAAVRTACTMSTPIASPASLHSAASRVLERGLQLLAEQTLAGDAATAAPPPPAVDSSCSLADLPAATDDQLIALEPLATPPSTPKSALTAALLKQSSADLAAEAAAVAEALAAALAAEQAAALAQYNLAQEAPAAPTATASNAVLEKGLQQLEQEQSTKPLGTATSLAAQRAPRDPDGESYTRTWSEALGPEATQLVKGKVEPGSSQPGGGDGRQQRGQQQRGGRLKGAAAEAVAAGGRPRRWQRGEGDTLLRDVNRDRLMGLLTERAAKTLLFYFSELNPTLMQWLEAYMVASPIPAEGKWEDVSGETFLRRLLSMPLEETRWSFYGREQMYAKSSPLGVDPRQIAQRIMEIRGQIAKEWIEELKQVDEENALLMRETMTSALRLDSIPVVDPSQVKGSTHPELMHPDFE</sequence>
<feature type="coiled-coil region" evidence="1">
    <location>
        <begin position="295"/>
        <end position="322"/>
    </location>
</feature>
<comment type="caution">
    <text evidence="3">The sequence shown here is derived from an EMBL/GenBank/DDBJ whole genome shotgun (WGS) entry which is preliminary data.</text>
</comment>
<evidence type="ECO:0000313" key="4">
    <source>
        <dbReference type="Proteomes" id="UP000239899"/>
    </source>
</evidence>
<name>A0A2P6TI00_CHLSO</name>
<feature type="region of interest" description="Disordered" evidence="2">
    <location>
        <begin position="627"/>
        <end position="716"/>
    </location>
</feature>
<proteinExistence type="predicted"/>